<accession>A0A520XET5</accession>
<dbReference type="Proteomes" id="UP000322454">
    <property type="component" value="Unassembled WGS sequence"/>
</dbReference>
<organism evidence="6 7">
    <name type="scientific">Candidatus Acidulodesulfobacterium acidiphilum</name>
    <dbReference type="NCBI Taxonomy" id="2597224"/>
    <lineage>
        <taxon>Bacteria</taxon>
        <taxon>Deltaproteobacteria</taxon>
        <taxon>Candidatus Acidulodesulfobacterales</taxon>
        <taxon>Candidatus Acidulodesulfobacterium</taxon>
    </lineage>
</organism>
<dbReference type="PANTHER" id="PTHR36926:SF1">
    <property type="entry name" value="COLICIN V PRODUCTION PROTEIN"/>
    <property type="match status" value="1"/>
</dbReference>
<sequence length="118" mass="13746">MSYLDIAFLVFFIIIMIRGFFRGFIKEAISILGVFFAYYGASYVTSKYYDSYYLSNIAQRFNNQEYGKIAVFAAVFLLILIIFALISFTLTKIIDLVKLGFYNRMGGFFLPELKLFYC</sequence>
<dbReference type="GO" id="GO:0009403">
    <property type="term" value="P:toxin biosynthetic process"/>
    <property type="evidence" value="ECO:0007669"/>
    <property type="project" value="InterPro"/>
</dbReference>
<keyword evidence="4 5" id="KW-0472">Membrane</keyword>
<dbReference type="AlphaFoldDB" id="A0A520XET5"/>
<evidence type="ECO:0000256" key="3">
    <source>
        <dbReference type="ARBA" id="ARBA00022989"/>
    </source>
</evidence>
<comment type="subcellular location">
    <subcellularLocation>
        <location evidence="1">Membrane</location>
        <topology evidence="1">Multi-pass membrane protein</topology>
    </subcellularLocation>
</comment>
<feature type="transmembrane region" description="Helical" evidence="5">
    <location>
        <begin position="6"/>
        <end position="21"/>
    </location>
</feature>
<feature type="transmembrane region" description="Helical" evidence="5">
    <location>
        <begin position="28"/>
        <end position="49"/>
    </location>
</feature>
<dbReference type="InterPro" id="IPR052719">
    <property type="entry name" value="CvpA-like"/>
</dbReference>
<gene>
    <name evidence="6" type="ORF">EVJ48_04130</name>
</gene>
<dbReference type="PANTHER" id="PTHR36926">
    <property type="entry name" value="COLICIN V PRODUCTION PROTEIN"/>
    <property type="match status" value="1"/>
</dbReference>
<proteinExistence type="predicted"/>
<keyword evidence="2 5" id="KW-0812">Transmembrane</keyword>
<evidence type="ECO:0000256" key="4">
    <source>
        <dbReference type="ARBA" id="ARBA00023136"/>
    </source>
</evidence>
<evidence type="ECO:0000313" key="6">
    <source>
        <dbReference type="EMBL" id="RZV39704.1"/>
    </source>
</evidence>
<protein>
    <submittedName>
        <fullName evidence="6">CvpA family protein</fullName>
    </submittedName>
</protein>
<dbReference type="InterPro" id="IPR003825">
    <property type="entry name" value="Colicin-V_CvpA"/>
</dbReference>
<dbReference type="Pfam" id="PF02674">
    <property type="entry name" value="Colicin_V"/>
    <property type="match status" value="1"/>
</dbReference>
<evidence type="ECO:0000256" key="1">
    <source>
        <dbReference type="ARBA" id="ARBA00004141"/>
    </source>
</evidence>
<reference evidence="6 7" key="1">
    <citation type="submission" date="2019-01" db="EMBL/GenBank/DDBJ databases">
        <title>Insights into ecological role of a new deltaproteobacterial order Candidatus Sinidesulfobacterales (Sva0485) by metagenomics and metatranscriptomics.</title>
        <authorList>
            <person name="Tan S."/>
            <person name="Liu J."/>
            <person name="Fang Y."/>
            <person name="Hedlund B."/>
            <person name="Lian Z.-H."/>
            <person name="Huang L.-Y."/>
            <person name="Li J.-T."/>
            <person name="Huang L.-N."/>
            <person name="Li W.-J."/>
            <person name="Jiang H.-C."/>
            <person name="Dong H.-L."/>
            <person name="Shu W.-S."/>
        </authorList>
    </citation>
    <scope>NUCLEOTIDE SEQUENCE [LARGE SCALE GENOMIC DNA]</scope>
    <source>
        <strain evidence="6">AP4</strain>
    </source>
</reference>
<dbReference type="GO" id="GO:0016020">
    <property type="term" value="C:membrane"/>
    <property type="evidence" value="ECO:0007669"/>
    <property type="project" value="UniProtKB-SubCell"/>
</dbReference>
<evidence type="ECO:0000256" key="2">
    <source>
        <dbReference type="ARBA" id="ARBA00022692"/>
    </source>
</evidence>
<evidence type="ECO:0000313" key="7">
    <source>
        <dbReference type="Proteomes" id="UP000322454"/>
    </source>
</evidence>
<feature type="transmembrane region" description="Helical" evidence="5">
    <location>
        <begin position="69"/>
        <end position="90"/>
    </location>
</feature>
<dbReference type="EMBL" id="SHMQ01000007">
    <property type="protein sequence ID" value="RZV39704.1"/>
    <property type="molecule type" value="Genomic_DNA"/>
</dbReference>
<comment type="caution">
    <text evidence="6">The sequence shown here is derived from an EMBL/GenBank/DDBJ whole genome shotgun (WGS) entry which is preliminary data.</text>
</comment>
<evidence type="ECO:0000256" key="5">
    <source>
        <dbReference type="SAM" id="Phobius"/>
    </source>
</evidence>
<keyword evidence="3 5" id="KW-1133">Transmembrane helix</keyword>
<name>A0A520XET5_9DELT</name>